<evidence type="ECO:0000313" key="10">
    <source>
        <dbReference type="Proteomes" id="UP000277671"/>
    </source>
</evidence>
<accession>A0A495JUF2</accession>
<dbReference type="Gene3D" id="3.30.70.20">
    <property type="match status" value="1"/>
</dbReference>
<evidence type="ECO:0000256" key="8">
    <source>
        <dbReference type="RuleBase" id="RU368020"/>
    </source>
</evidence>
<keyword evidence="6 8" id="KW-0411">Iron-sulfur</keyword>
<evidence type="ECO:0000256" key="3">
    <source>
        <dbReference type="ARBA" id="ARBA00022723"/>
    </source>
</evidence>
<dbReference type="PANTHER" id="PTHR36923:SF3">
    <property type="entry name" value="FERREDOXIN"/>
    <property type="match status" value="1"/>
</dbReference>
<dbReference type="GO" id="GO:0051538">
    <property type="term" value="F:3 iron, 4 sulfur cluster binding"/>
    <property type="evidence" value="ECO:0007669"/>
    <property type="project" value="UniProtKB-KW"/>
</dbReference>
<evidence type="ECO:0000256" key="1">
    <source>
        <dbReference type="ARBA" id="ARBA00001927"/>
    </source>
</evidence>
<dbReference type="AlphaFoldDB" id="A0A495JUF2"/>
<comment type="cofactor">
    <cofactor evidence="1">
        <name>[3Fe-4S] cluster</name>
        <dbReference type="ChEBI" id="CHEBI:21137"/>
    </cofactor>
</comment>
<gene>
    <name evidence="9" type="ORF">BDK92_6383</name>
</gene>
<keyword evidence="4 8" id="KW-0249">Electron transport</keyword>
<protein>
    <recommendedName>
        <fullName evidence="8">Ferredoxin</fullName>
    </recommendedName>
</protein>
<keyword evidence="2 8" id="KW-0813">Transport</keyword>
<evidence type="ECO:0000256" key="4">
    <source>
        <dbReference type="ARBA" id="ARBA00022982"/>
    </source>
</evidence>
<evidence type="ECO:0000256" key="2">
    <source>
        <dbReference type="ARBA" id="ARBA00022448"/>
    </source>
</evidence>
<keyword evidence="3 8" id="KW-0479">Metal-binding</keyword>
<comment type="function">
    <text evidence="8">Ferredoxins are iron-sulfur proteins that transfer electrons in a wide variety of metabolic reactions.</text>
</comment>
<keyword evidence="7" id="KW-0003">3Fe-4S</keyword>
<sequence>MRITVDAERCVGSGMCVLTVGEVFDQREDDGRAVVLRPEPPAETWELVREAVDLCPAAAIVLSTDRRP</sequence>
<dbReference type="InterPro" id="IPR001080">
    <property type="entry name" value="3Fe4S_ferredoxin"/>
</dbReference>
<dbReference type="GO" id="GO:0009055">
    <property type="term" value="F:electron transfer activity"/>
    <property type="evidence" value="ECO:0007669"/>
    <property type="project" value="UniProtKB-UniRule"/>
</dbReference>
<evidence type="ECO:0000256" key="6">
    <source>
        <dbReference type="ARBA" id="ARBA00023014"/>
    </source>
</evidence>
<dbReference type="PRINTS" id="PR00352">
    <property type="entry name" value="3FE4SFRDOXIN"/>
</dbReference>
<dbReference type="Proteomes" id="UP000277671">
    <property type="component" value="Unassembled WGS sequence"/>
</dbReference>
<dbReference type="InterPro" id="IPR051269">
    <property type="entry name" value="Fe-S_cluster_ET"/>
</dbReference>
<dbReference type="OrthoDB" id="9803319at2"/>
<dbReference type="RefSeq" id="WP_121160032.1">
    <property type="nucleotide sequence ID" value="NZ_RBKT01000001.1"/>
</dbReference>
<evidence type="ECO:0000256" key="5">
    <source>
        <dbReference type="ARBA" id="ARBA00023004"/>
    </source>
</evidence>
<keyword evidence="10" id="KW-1185">Reference proteome</keyword>
<organism evidence="9 10">
    <name type="scientific">Micromonospora pisi</name>
    <dbReference type="NCBI Taxonomy" id="589240"/>
    <lineage>
        <taxon>Bacteria</taxon>
        <taxon>Bacillati</taxon>
        <taxon>Actinomycetota</taxon>
        <taxon>Actinomycetes</taxon>
        <taxon>Micromonosporales</taxon>
        <taxon>Micromonosporaceae</taxon>
        <taxon>Micromonospora</taxon>
    </lineage>
</organism>
<reference evidence="9 10" key="1">
    <citation type="submission" date="2018-10" db="EMBL/GenBank/DDBJ databases">
        <title>Sequencing the genomes of 1000 actinobacteria strains.</title>
        <authorList>
            <person name="Klenk H.-P."/>
        </authorList>
    </citation>
    <scope>NUCLEOTIDE SEQUENCE [LARGE SCALE GENOMIC DNA]</scope>
    <source>
        <strain evidence="9 10">DSM 45175</strain>
    </source>
</reference>
<dbReference type="PANTHER" id="PTHR36923">
    <property type="entry name" value="FERREDOXIN"/>
    <property type="match status" value="1"/>
</dbReference>
<comment type="caution">
    <text evidence="9">The sequence shown here is derived from an EMBL/GenBank/DDBJ whole genome shotgun (WGS) entry which is preliminary data.</text>
</comment>
<dbReference type="EMBL" id="RBKT01000001">
    <property type="protein sequence ID" value="RKR91952.1"/>
    <property type="molecule type" value="Genomic_DNA"/>
</dbReference>
<proteinExistence type="predicted"/>
<dbReference type="Pfam" id="PF13370">
    <property type="entry name" value="Fer4_13"/>
    <property type="match status" value="1"/>
</dbReference>
<dbReference type="SUPFAM" id="SSF54862">
    <property type="entry name" value="4Fe-4S ferredoxins"/>
    <property type="match status" value="1"/>
</dbReference>
<evidence type="ECO:0000256" key="7">
    <source>
        <dbReference type="ARBA" id="ARBA00023291"/>
    </source>
</evidence>
<keyword evidence="5 8" id="KW-0408">Iron</keyword>
<evidence type="ECO:0000313" key="9">
    <source>
        <dbReference type="EMBL" id="RKR91952.1"/>
    </source>
</evidence>
<dbReference type="GO" id="GO:0005506">
    <property type="term" value="F:iron ion binding"/>
    <property type="evidence" value="ECO:0007669"/>
    <property type="project" value="UniProtKB-UniRule"/>
</dbReference>
<name>A0A495JUF2_9ACTN</name>